<gene>
    <name evidence="1" type="ORF">AQUSIP_10880</name>
</gene>
<keyword evidence="2" id="KW-1185">Reference proteome</keyword>
<evidence type="ECO:0000313" key="2">
    <source>
        <dbReference type="Proteomes" id="UP000324194"/>
    </source>
</evidence>
<dbReference type="KEGG" id="asip:AQUSIP_10880"/>
<dbReference type="Proteomes" id="UP000324194">
    <property type="component" value="Chromosome 1"/>
</dbReference>
<dbReference type="RefSeq" id="WP_148339067.1">
    <property type="nucleotide sequence ID" value="NZ_LR699119.1"/>
</dbReference>
<proteinExistence type="predicted"/>
<protein>
    <submittedName>
        <fullName evidence="1">Uncharacterized protein</fullName>
    </submittedName>
</protein>
<sequence length="387" mass="43884">MRTLSFGQAVLLLFDIHKDDKVLSAKLKKLYLQGVQSAADTMEIHTLFSQCGLSEQYEISCEPRIINEDVSRRYFETHLAFETLKHSLDDLPLSELQSYFASLYHSLIPEKRDKFDAYLAGSISPSEDKFAAEYVDAIAKINTNETYGLLSREQKDKAILLMKCCWLGILHGSLRQLPLNIYGTGFFAEINRGRVPKDDSGKLSSSFCAGKMPFSSRHFGLMKQYMPVPGNDIIYTQNGFTFIKPSDQNNFNPEAEWPKLNFAALVHPFSCSISGTLLCQFQFMKHLHDKSELQFSSPDKFIVLLKCLTSALLFNSGGHVYNEFFAVLQLPEVKKAFEFMDGFAQINMLSVLYNGNEKAFDAALTDTIEYTKVILAKQAFHHKLTNF</sequence>
<organism evidence="1 2">
    <name type="scientific">Aquicella siphonis</name>
    <dbReference type="NCBI Taxonomy" id="254247"/>
    <lineage>
        <taxon>Bacteria</taxon>
        <taxon>Pseudomonadati</taxon>
        <taxon>Pseudomonadota</taxon>
        <taxon>Gammaproteobacteria</taxon>
        <taxon>Legionellales</taxon>
        <taxon>Coxiellaceae</taxon>
        <taxon>Aquicella</taxon>
    </lineage>
</organism>
<name>A0A5E4PHJ8_9COXI</name>
<dbReference type="OrthoDB" id="5652986at2"/>
<dbReference type="EMBL" id="LR699119">
    <property type="protein sequence ID" value="VVC75791.1"/>
    <property type="molecule type" value="Genomic_DNA"/>
</dbReference>
<dbReference type="AlphaFoldDB" id="A0A5E4PHJ8"/>
<reference evidence="1 2" key="1">
    <citation type="submission" date="2019-08" db="EMBL/GenBank/DDBJ databases">
        <authorList>
            <person name="Guy L."/>
        </authorList>
    </citation>
    <scope>NUCLEOTIDE SEQUENCE [LARGE SCALE GENOMIC DNA]</scope>
    <source>
        <strain evidence="1 2">SGT-108</strain>
    </source>
</reference>
<evidence type="ECO:0000313" key="1">
    <source>
        <dbReference type="EMBL" id="VVC75791.1"/>
    </source>
</evidence>
<accession>A0A5E4PHJ8</accession>